<protein>
    <submittedName>
        <fullName evidence="1">Uncharacterized protein</fullName>
    </submittedName>
</protein>
<evidence type="ECO:0000313" key="2">
    <source>
        <dbReference type="Proteomes" id="UP001501183"/>
    </source>
</evidence>
<proteinExistence type="predicted"/>
<accession>A0ABP8PKE8</accession>
<evidence type="ECO:0000313" key="1">
    <source>
        <dbReference type="EMBL" id="GAA4487373.1"/>
    </source>
</evidence>
<dbReference type="RefSeq" id="WP_345350789.1">
    <property type="nucleotide sequence ID" value="NZ_BAABFB010000068.1"/>
</dbReference>
<keyword evidence="2" id="KW-1185">Reference proteome</keyword>
<sequence length="156" mass="17013">MTIHLHRRDHRVSRQPRLNTLVRIPRHADGTTRDEIAREIAELIEEPTLRPVGLCTTLHGDTTEPRAVGAAVDLAISLMEQVRLDHGLILCELTIELERRPAGHEAELITSVDDALDAACACYRFPRPSVTVITRPTASAGSAARLAVRAGHPAGV</sequence>
<organism evidence="1 2">
    <name type="scientific">Rhodococcus olei</name>
    <dbReference type="NCBI Taxonomy" id="2161675"/>
    <lineage>
        <taxon>Bacteria</taxon>
        <taxon>Bacillati</taxon>
        <taxon>Actinomycetota</taxon>
        <taxon>Actinomycetes</taxon>
        <taxon>Mycobacteriales</taxon>
        <taxon>Nocardiaceae</taxon>
        <taxon>Rhodococcus</taxon>
    </lineage>
</organism>
<gene>
    <name evidence="1" type="ORF">GCM10023094_45600</name>
</gene>
<comment type="caution">
    <text evidence="1">The sequence shown here is derived from an EMBL/GenBank/DDBJ whole genome shotgun (WGS) entry which is preliminary data.</text>
</comment>
<dbReference type="Proteomes" id="UP001501183">
    <property type="component" value="Unassembled WGS sequence"/>
</dbReference>
<reference evidence="2" key="1">
    <citation type="journal article" date="2019" name="Int. J. Syst. Evol. Microbiol.">
        <title>The Global Catalogue of Microorganisms (GCM) 10K type strain sequencing project: providing services to taxonomists for standard genome sequencing and annotation.</title>
        <authorList>
            <consortium name="The Broad Institute Genomics Platform"/>
            <consortium name="The Broad Institute Genome Sequencing Center for Infectious Disease"/>
            <person name="Wu L."/>
            <person name="Ma J."/>
        </authorList>
    </citation>
    <scope>NUCLEOTIDE SEQUENCE [LARGE SCALE GENOMIC DNA]</scope>
    <source>
        <strain evidence="2">JCM 32206</strain>
    </source>
</reference>
<dbReference type="EMBL" id="BAABFB010000068">
    <property type="protein sequence ID" value="GAA4487373.1"/>
    <property type="molecule type" value="Genomic_DNA"/>
</dbReference>
<name>A0ABP8PKE8_9NOCA</name>